<dbReference type="Proteomes" id="UP000236333">
    <property type="component" value="Unassembled WGS sequence"/>
</dbReference>
<keyword evidence="2 4" id="KW-0863">Zinc-finger</keyword>
<feature type="region of interest" description="Disordered" evidence="6">
    <location>
        <begin position="131"/>
        <end position="168"/>
    </location>
</feature>
<accession>A0A2J8A1A0</accession>
<keyword evidence="5" id="KW-0175">Coiled coil</keyword>
<feature type="region of interest" description="Disordered" evidence="6">
    <location>
        <begin position="599"/>
        <end position="644"/>
    </location>
</feature>
<dbReference type="PROSITE" id="PS01360">
    <property type="entry name" value="ZF_MYND_1"/>
    <property type="match status" value="1"/>
</dbReference>
<dbReference type="Pfam" id="PF01753">
    <property type="entry name" value="zf-MYND"/>
    <property type="match status" value="1"/>
</dbReference>
<feature type="compositionally biased region" description="Low complexity" evidence="6">
    <location>
        <begin position="622"/>
        <end position="644"/>
    </location>
</feature>
<feature type="domain" description="MYND-type" evidence="7">
    <location>
        <begin position="1267"/>
        <end position="1319"/>
    </location>
</feature>
<feature type="region of interest" description="Disordered" evidence="6">
    <location>
        <begin position="876"/>
        <end position="953"/>
    </location>
</feature>
<feature type="coiled-coil region" evidence="5">
    <location>
        <begin position="1185"/>
        <end position="1212"/>
    </location>
</feature>
<evidence type="ECO:0000256" key="3">
    <source>
        <dbReference type="ARBA" id="ARBA00022833"/>
    </source>
</evidence>
<dbReference type="Gene3D" id="6.10.140.2220">
    <property type="match status" value="1"/>
</dbReference>
<dbReference type="EMBL" id="PGGS01000245">
    <property type="protein sequence ID" value="PNH06293.1"/>
    <property type="molecule type" value="Genomic_DNA"/>
</dbReference>
<evidence type="ECO:0000256" key="2">
    <source>
        <dbReference type="ARBA" id="ARBA00022771"/>
    </source>
</evidence>
<reference evidence="8 9" key="1">
    <citation type="journal article" date="2017" name="Mol. Biol. Evol.">
        <title>The 4-celled Tetrabaena socialis nuclear genome reveals the essential components for genetic control of cell number at the origin of multicellularity in the volvocine lineage.</title>
        <authorList>
            <person name="Featherston J."/>
            <person name="Arakaki Y."/>
            <person name="Hanschen E.R."/>
            <person name="Ferris P.J."/>
            <person name="Michod R.E."/>
            <person name="Olson B.J.S.C."/>
            <person name="Nozaki H."/>
            <person name="Durand P.M."/>
        </authorList>
    </citation>
    <scope>NUCLEOTIDE SEQUENCE [LARGE SCALE GENOMIC DNA]</scope>
    <source>
        <strain evidence="8 9">NIES-571</strain>
    </source>
</reference>
<organism evidence="8 9">
    <name type="scientific">Tetrabaena socialis</name>
    <dbReference type="NCBI Taxonomy" id="47790"/>
    <lineage>
        <taxon>Eukaryota</taxon>
        <taxon>Viridiplantae</taxon>
        <taxon>Chlorophyta</taxon>
        <taxon>core chlorophytes</taxon>
        <taxon>Chlorophyceae</taxon>
        <taxon>CS clade</taxon>
        <taxon>Chlamydomonadales</taxon>
        <taxon>Tetrabaenaceae</taxon>
        <taxon>Tetrabaena</taxon>
    </lineage>
</organism>
<gene>
    <name evidence="8" type="ORF">TSOC_007352</name>
</gene>
<dbReference type="GO" id="GO:0008270">
    <property type="term" value="F:zinc ion binding"/>
    <property type="evidence" value="ECO:0007669"/>
    <property type="project" value="UniProtKB-KW"/>
</dbReference>
<name>A0A2J8A1A0_9CHLO</name>
<feature type="compositionally biased region" description="Low complexity" evidence="6">
    <location>
        <begin position="344"/>
        <end position="353"/>
    </location>
</feature>
<proteinExistence type="predicted"/>
<feature type="compositionally biased region" description="Basic and acidic residues" evidence="6">
    <location>
        <begin position="333"/>
        <end position="342"/>
    </location>
</feature>
<evidence type="ECO:0000313" key="8">
    <source>
        <dbReference type="EMBL" id="PNH06293.1"/>
    </source>
</evidence>
<evidence type="ECO:0000256" key="4">
    <source>
        <dbReference type="PROSITE-ProRule" id="PRU00134"/>
    </source>
</evidence>
<feature type="region of interest" description="Disordered" evidence="6">
    <location>
        <begin position="1073"/>
        <end position="1120"/>
    </location>
</feature>
<keyword evidence="1" id="KW-0479">Metal-binding</keyword>
<feature type="compositionally biased region" description="Low complexity" evidence="6">
    <location>
        <begin position="1099"/>
        <end position="1109"/>
    </location>
</feature>
<evidence type="ECO:0000313" key="9">
    <source>
        <dbReference type="Proteomes" id="UP000236333"/>
    </source>
</evidence>
<feature type="region of interest" description="Disordered" evidence="6">
    <location>
        <begin position="321"/>
        <end position="353"/>
    </location>
</feature>
<feature type="compositionally biased region" description="Low complexity" evidence="6">
    <location>
        <begin position="876"/>
        <end position="926"/>
    </location>
</feature>
<keyword evidence="3" id="KW-0862">Zinc</keyword>
<evidence type="ECO:0000256" key="1">
    <source>
        <dbReference type="ARBA" id="ARBA00022723"/>
    </source>
</evidence>
<dbReference type="PROSITE" id="PS50865">
    <property type="entry name" value="ZF_MYND_2"/>
    <property type="match status" value="1"/>
</dbReference>
<keyword evidence="9" id="KW-1185">Reference proteome</keyword>
<dbReference type="InterPro" id="IPR002893">
    <property type="entry name" value="Znf_MYND"/>
</dbReference>
<feature type="compositionally biased region" description="Low complexity" evidence="6">
    <location>
        <begin position="264"/>
        <end position="279"/>
    </location>
</feature>
<comment type="caution">
    <text evidence="8">The sequence shown here is derived from an EMBL/GenBank/DDBJ whole genome shotgun (WGS) entry which is preliminary data.</text>
</comment>
<dbReference type="SUPFAM" id="SSF144232">
    <property type="entry name" value="HIT/MYND zinc finger-like"/>
    <property type="match status" value="1"/>
</dbReference>
<evidence type="ECO:0000256" key="5">
    <source>
        <dbReference type="SAM" id="Coils"/>
    </source>
</evidence>
<sequence length="1327" mass="134720">MDAVANEAYARVSALSRRCAELRVGSARSGLALTRLSRELDKVMRLVAEILPPPPAPEGPDAHAAVLARALDSGVLDAAKALMRAAAGHAAALRRDEGGGGWLVALDVIALVALQLLAAAATRVRRYAEAAARPSASPPSPASSIPASAASAPSSLGGGRSRPAAAPRPAPAVVAGSVLAHLCDPAWMADAARFLACRRPVLADSSFALGWQLRGLMALSQALRSCLAVVAETRVRGVGLARVPPGCQTPGPSQQPQPQPQPQPQQQQQPCSGSESSGGACAPDRRGSRHAAPATAAAVAVASSDGGGGSGTSRLAVTPAAEVACGGSPRPRRVGEQPRESGGDAPAAADAAAALPDAAQQRVAAARRLVAALLQSGLLQVFCEAVCAFPAPPARGPAPGEGAGPTQDMLSLLSLCHHVISSLIGLSATQLDPQLAQGAWYLLDAPPVQRLLALGLERSAVGDGGAATGWAAMVDAHVRFLCNAASVWGTAAATGTYGSPPMPPVVQLPRLMARGLEVLHSLAYGAAGGVGDAAGGDVPLLPPATAHTLISAVTDLFTHTERLMPQGSAQAEACTADGLAAGAWGLALALEEQAAAAAAQQLQATHPAAHEATSPGPPEASPPAAHDATAGGATEGSGADASGSGADSLARVEYWLLHLESWASGWRSLRPDGVRRCLDALARARLLRSLDTVLRLGWRACPDWAAREQWLLPFHRLGDVGLIRGLLLHSTGTTSGPARGGYAAGLPHALHTRYDLGLFLTASKMAGASVRRLQELPRLGLDAGQQSPLVVLAACITLLSAVRLCPAAHPALLPPCVDPASPVDVLCGEQEWAALLCSRPDVCAVAQLCTQAVCRAALPALNLLARVFEQQQRQQQLGEQQQSPTEQLQQAQQQLGEQQQSPTEQLQQAQQQLGEQQQSPTEQLQQARQQPVEVTTAAGAPGGMDCRHASTASADYDESELDMSFEADMAAAALAHTAACGELSASTRALLRAASAAAAAEAPAALVAPAARRPTATMPDGACAVDERMPALSEPEHSSAGSVATLASTGSSSCGLGTPVAVAAAHGGLVGGSGGEAVQAGPRRQRGGGGSQGDDATASREAVAAAAAAPKRRRRPGRRCGGADCALGDAAAAAAEGECEDLGPLLQVVFATAAHGVRQPLRKLVEAAAGGGDEEAFRRCAVEAALRVERALMAAKARRRGAEAEALRLEAAGGAGEECASAARASVIDCSSGSGGVAGGGDACRGSAQPCQAAARAPAAPAAEALPWLCGNAMCELFEGAHELLAAGSRHRCGGCRAVRYCCAACQLQHWRAGHQAECRRLSGEPR</sequence>
<protein>
    <recommendedName>
        <fullName evidence="7">MYND-type domain-containing protein</fullName>
    </recommendedName>
</protein>
<feature type="compositionally biased region" description="Pro residues" evidence="6">
    <location>
        <begin position="253"/>
        <end position="263"/>
    </location>
</feature>
<evidence type="ECO:0000259" key="7">
    <source>
        <dbReference type="PROSITE" id="PS50865"/>
    </source>
</evidence>
<feature type="compositionally biased region" description="Low complexity" evidence="6">
    <location>
        <begin position="142"/>
        <end position="168"/>
    </location>
</feature>
<evidence type="ECO:0000256" key="6">
    <source>
        <dbReference type="SAM" id="MobiDB-lite"/>
    </source>
</evidence>
<feature type="region of interest" description="Disordered" evidence="6">
    <location>
        <begin position="242"/>
        <end position="296"/>
    </location>
</feature>